<evidence type="ECO:0000313" key="3">
    <source>
        <dbReference type="Proteomes" id="UP000218231"/>
    </source>
</evidence>
<feature type="region of interest" description="Disordered" evidence="1">
    <location>
        <begin position="25"/>
        <end position="47"/>
    </location>
</feature>
<reference evidence="2 3" key="1">
    <citation type="journal article" date="2017" name="Curr. Biol.">
        <title>Genome architecture and evolution of a unichromosomal asexual nematode.</title>
        <authorList>
            <person name="Fradin H."/>
            <person name="Zegar C."/>
            <person name="Gutwein M."/>
            <person name="Lucas J."/>
            <person name="Kovtun M."/>
            <person name="Corcoran D."/>
            <person name="Baugh L.R."/>
            <person name="Kiontke K."/>
            <person name="Gunsalus K."/>
            <person name="Fitch D.H."/>
            <person name="Piano F."/>
        </authorList>
    </citation>
    <scope>NUCLEOTIDE SEQUENCE [LARGE SCALE GENOMIC DNA]</scope>
    <source>
        <strain evidence="2">PF1309</strain>
    </source>
</reference>
<sequence>MSMLQLSRGQKDLLEQPLNSTEINYKSSLDTEVRPQTEGAPQAKSTVVPHELLSADSRAQLRVADVVDDQRKAFGNAFAEHTLQMLESASQTNRGPEGVFESSRLHWDMLLNRDEAIFPSDYLNFDSHYKL</sequence>
<dbReference type="AlphaFoldDB" id="A0A2A2KZA0"/>
<gene>
    <name evidence="2" type="ORF">WR25_24183</name>
</gene>
<comment type="caution">
    <text evidence="2">The sequence shown here is derived from an EMBL/GenBank/DDBJ whole genome shotgun (WGS) entry which is preliminary data.</text>
</comment>
<evidence type="ECO:0000313" key="2">
    <source>
        <dbReference type="EMBL" id="PAV79179.1"/>
    </source>
</evidence>
<accession>A0A2A2KZA0</accession>
<evidence type="ECO:0000256" key="1">
    <source>
        <dbReference type="SAM" id="MobiDB-lite"/>
    </source>
</evidence>
<name>A0A2A2KZA0_9BILA</name>
<organism evidence="2 3">
    <name type="scientific">Diploscapter pachys</name>
    <dbReference type="NCBI Taxonomy" id="2018661"/>
    <lineage>
        <taxon>Eukaryota</taxon>
        <taxon>Metazoa</taxon>
        <taxon>Ecdysozoa</taxon>
        <taxon>Nematoda</taxon>
        <taxon>Chromadorea</taxon>
        <taxon>Rhabditida</taxon>
        <taxon>Rhabditina</taxon>
        <taxon>Rhabditomorpha</taxon>
        <taxon>Rhabditoidea</taxon>
        <taxon>Rhabditidae</taxon>
        <taxon>Diploscapter</taxon>
    </lineage>
</organism>
<keyword evidence="3" id="KW-1185">Reference proteome</keyword>
<dbReference type="EMBL" id="LIAE01007462">
    <property type="protein sequence ID" value="PAV79179.1"/>
    <property type="molecule type" value="Genomic_DNA"/>
</dbReference>
<dbReference type="OrthoDB" id="15001at2759"/>
<dbReference type="STRING" id="2018661.A0A2A2KZA0"/>
<dbReference type="Proteomes" id="UP000218231">
    <property type="component" value="Unassembled WGS sequence"/>
</dbReference>
<proteinExistence type="predicted"/>
<protein>
    <submittedName>
        <fullName evidence="2">Uncharacterized protein</fullName>
    </submittedName>
</protein>